<evidence type="ECO:0000256" key="2">
    <source>
        <dbReference type="ARBA" id="ARBA00006344"/>
    </source>
</evidence>
<evidence type="ECO:0000256" key="8">
    <source>
        <dbReference type="ARBA" id="ARBA00022946"/>
    </source>
</evidence>
<evidence type="ECO:0000313" key="18">
    <source>
        <dbReference type="EMBL" id="KAK0745432.1"/>
    </source>
</evidence>
<evidence type="ECO:0000256" key="12">
    <source>
        <dbReference type="ARBA" id="ARBA00023136"/>
    </source>
</evidence>
<evidence type="ECO:0000256" key="10">
    <source>
        <dbReference type="ARBA" id="ARBA00023010"/>
    </source>
</evidence>
<keyword evidence="6" id="KW-0999">Mitochondrion inner membrane</keyword>
<dbReference type="InterPro" id="IPR050365">
    <property type="entry name" value="TIM50"/>
</dbReference>
<dbReference type="InterPro" id="IPR023214">
    <property type="entry name" value="HAD_sf"/>
</dbReference>
<sequence>MLSLVASRSAHGARAALSTSAAAIPQRALPIVWSRGMAKGNKHSRFKGSPPAQKKPNNAPPGQNTRPQEPRPTAPTQSPTSTPTPTPTPSRTPAANDAPPTKPASNSDADADADPVPDLSQLPDLTQGIPSTFEYEQAQRSRSSLEPVDEAETATSGGGGRAKGELPASAYVSSADRRRRKVMMGLYAALGLGLVGATVYLGRDWDDDELAKHPDVPNGWGPVLWWDRVRARYGETLTAYQEPAFDKLLPDPDPSFARPYTLCLSLEDMLVHSEWSREHGWRVAKRPGVDYFLHYLSQYYEIVVFTSVPMFMAEPVLRKLDPYHFIMWPLTREATKYKDGELVKDLSYLNRDLSKVIMIDTKPNHVREQPENAIILPKWTGDAKDTTLVSLVPFLEFIHTMEYSDVRKVLKSFEGHDIPTEFARREAIARAEHNKRLEAMRGKKKDTPSGLGWLSSALGLKPSNMSLMVPPEGQESPQEALAHGKMLQDIAREHGIRQYMAIEEEIRKNGAKWLKEEQAEQERAQKEMMKTMTGSFSGWFNKPQDQAQPPSPTSPPSPNSPPSPPPSDSTAEKSG</sequence>
<dbReference type="InterPro" id="IPR004274">
    <property type="entry name" value="FCP1_dom"/>
</dbReference>
<feature type="region of interest" description="Disordered" evidence="16">
    <location>
        <begin position="532"/>
        <end position="575"/>
    </location>
</feature>
<keyword evidence="9" id="KW-1133">Transmembrane helix</keyword>
<evidence type="ECO:0000256" key="4">
    <source>
        <dbReference type="ARBA" id="ARBA00022448"/>
    </source>
</evidence>
<dbReference type="PANTHER" id="PTHR12210">
    <property type="entry name" value="DULLARD PROTEIN PHOSPHATASE"/>
    <property type="match status" value="1"/>
</dbReference>
<dbReference type="EMBL" id="JAUKUD010000004">
    <property type="protein sequence ID" value="KAK0745432.1"/>
    <property type="molecule type" value="Genomic_DNA"/>
</dbReference>
<feature type="compositionally biased region" description="Pro residues" evidence="16">
    <location>
        <begin position="549"/>
        <end position="567"/>
    </location>
</feature>
<comment type="function">
    <text evidence="13">Essential component of the TIM23 complex, a complex that mediates the translocation of transit peptide-containing proteins across the mitochondrial inner membrane. Required to direct preproteins in transit and direct them to the channel protein TIM23, and possibly facilitates transfer of the translocating proteins from the TOM complex to the TIM23 complex.</text>
</comment>
<comment type="subunit">
    <text evidence="14">Component of the TIM23 complex, at least composed of TIM23, TIM17, TIM50 and TIM21. Interacts with preproteins in transit.</text>
</comment>
<dbReference type="SUPFAM" id="SSF56784">
    <property type="entry name" value="HAD-like"/>
    <property type="match status" value="1"/>
</dbReference>
<dbReference type="Gene3D" id="3.40.50.1000">
    <property type="entry name" value="HAD superfamily/HAD-like"/>
    <property type="match status" value="1"/>
</dbReference>
<dbReference type="AlphaFoldDB" id="A0AA40EU19"/>
<feature type="region of interest" description="Disordered" evidence="16">
    <location>
        <begin position="35"/>
        <end position="167"/>
    </location>
</feature>
<keyword evidence="11 15" id="KW-0496">Mitochondrion</keyword>
<evidence type="ECO:0000256" key="11">
    <source>
        <dbReference type="ARBA" id="ARBA00023128"/>
    </source>
</evidence>
<feature type="domain" description="FCP1 homology" evidence="17">
    <location>
        <begin position="255"/>
        <end position="398"/>
    </location>
</feature>
<evidence type="ECO:0000256" key="16">
    <source>
        <dbReference type="SAM" id="MobiDB-lite"/>
    </source>
</evidence>
<dbReference type="GO" id="GO:0005744">
    <property type="term" value="C:TIM23 mitochondrial import inner membrane translocase complex"/>
    <property type="evidence" value="ECO:0007669"/>
    <property type="project" value="UniProtKB-UniRule"/>
</dbReference>
<dbReference type="Pfam" id="PF03031">
    <property type="entry name" value="NIF"/>
    <property type="match status" value="1"/>
</dbReference>
<evidence type="ECO:0000256" key="15">
    <source>
        <dbReference type="RuleBase" id="RU365079"/>
    </source>
</evidence>
<organism evidence="18 19">
    <name type="scientific">Schizothecium vesticola</name>
    <dbReference type="NCBI Taxonomy" id="314040"/>
    <lineage>
        <taxon>Eukaryota</taxon>
        <taxon>Fungi</taxon>
        <taxon>Dikarya</taxon>
        <taxon>Ascomycota</taxon>
        <taxon>Pezizomycotina</taxon>
        <taxon>Sordariomycetes</taxon>
        <taxon>Sordariomycetidae</taxon>
        <taxon>Sordariales</taxon>
        <taxon>Schizotheciaceae</taxon>
        <taxon>Schizothecium</taxon>
    </lineage>
</organism>
<evidence type="ECO:0000313" key="19">
    <source>
        <dbReference type="Proteomes" id="UP001172155"/>
    </source>
</evidence>
<evidence type="ECO:0000256" key="5">
    <source>
        <dbReference type="ARBA" id="ARBA00022692"/>
    </source>
</evidence>
<gene>
    <name evidence="18" type="ORF">B0T18DRAFT_325290</name>
</gene>
<proteinExistence type="inferred from homology"/>
<keyword evidence="12" id="KW-0472">Membrane</keyword>
<accession>A0AA40EU19</accession>
<comment type="subcellular location">
    <subcellularLocation>
        <location evidence="1 15">Mitochondrion inner membrane</location>
        <topology evidence="1 15">Single-pass membrane protein</topology>
    </subcellularLocation>
</comment>
<dbReference type="GO" id="GO:0015031">
    <property type="term" value="P:protein transport"/>
    <property type="evidence" value="ECO:0007669"/>
    <property type="project" value="UniProtKB-KW"/>
</dbReference>
<name>A0AA40EU19_9PEZI</name>
<evidence type="ECO:0000256" key="6">
    <source>
        <dbReference type="ARBA" id="ARBA00022792"/>
    </source>
</evidence>
<feature type="compositionally biased region" description="Low complexity" evidence="16">
    <location>
        <begin position="50"/>
        <end position="61"/>
    </location>
</feature>
<evidence type="ECO:0000259" key="17">
    <source>
        <dbReference type="PROSITE" id="PS50969"/>
    </source>
</evidence>
<keyword evidence="8 15" id="KW-0809">Transit peptide</keyword>
<feature type="compositionally biased region" description="Polar residues" evidence="16">
    <location>
        <begin position="532"/>
        <end position="548"/>
    </location>
</feature>
<keyword evidence="7 15" id="KW-0653">Protein transport</keyword>
<reference evidence="18" key="1">
    <citation type="submission" date="2023-06" db="EMBL/GenBank/DDBJ databases">
        <title>Genome-scale phylogeny and comparative genomics of the fungal order Sordariales.</title>
        <authorList>
            <consortium name="Lawrence Berkeley National Laboratory"/>
            <person name="Hensen N."/>
            <person name="Bonometti L."/>
            <person name="Westerberg I."/>
            <person name="Brannstrom I.O."/>
            <person name="Guillou S."/>
            <person name="Cros-Aarteil S."/>
            <person name="Calhoun S."/>
            <person name="Haridas S."/>
            <person name="Kuo A."/>
            <person name="Mondo S."/>
            <person name="Pangilinan J."/>
            <person name="Riley R."/>
            <person name="LaButti K."/>
            <person name="Andreopoulos B."/>
            <person name="Lipzen A."/>
            <person name="Chen C."/>
            <person name="Yanf M."/>
            <person name="Daum C."/>
            <person name="Ng V."/>
            <person name="Clum A."/>
            <person name="Steindorff A."/>
            <person name="Ohm R."/>
            <person name="Martin F."/>
            <person name="Silar P."/>
            <person name="Natvig D."/>
            <person name="Lalanne C."/>
            <person name="Gautier V."/>
            <person name="Ament-velasquez S.L."/>
            <person name="Kruys A."/>
            <person name="Hutchinson M.I."/>
            <person name="Powell A.J."/>
            <person name="Barry K."/>
            <person name="Miller A.N."/>
            <person name="Grigoriev I.V."/>
            <person name="Debuchy R."/>
            <person name="Gladieux P."/>
            <person name="Thoren M.H."/>
            <person name="Johannesson H."/>
        </authorList>
    </citation>
    <scope>NUCLEOTIDE SEQUENCE</scope>
    <source>
        <strain evidence="18">SMH3187-1</strain>
    </source>
</reference>
<comment type="similarity">
    <text evidence="2 15">Belongs to the TIM50 family.</text>
</comment>
<protein>
    <recommendedName>
        <fullName evidence="3 15">Mitochondrial import inner membrane translocase subunit TIM50</fullName>
    </recommendedName>
</protein>
<evidence type="ECO:0000256" key="13">
    <source>
        <dbReference type="ARBA" id="ARBA00059797"/>
    </source>
</evidence>
<dbReference type="CDD" id="cd07521">
    <property type="entry name" value="HAD_FCP1-like"/>
    <property type="match status" value="1"/>
</dbReference>
<dbReference type="InterPro" id="IPR036412">
    <property type="entry name" value="HAD-like_sf"/>
</dbReference>
<evidence type="ECO:0000256" key="1">
    <source>
        <dbReference type="ARBA" id="ARBA00004434"/>
    </source>
</evidence>
<keyword evidence="4 15" id="KW-0813">Transport</keyword>
<comment type="caution">
    <text evidence="18">The sequence shown here is derived from an EMBL/GenBank/DDBJ whole genome shotgun (WGS) entry which is preliminary data.</text>
</comment>
<dbReference type="PROSITE" id="PS50969">
    <property type="entry name" value="FCP1"/>
    <property type="match status" value="1"/>
</dbReference>
<dbReference type="FunFam" id="3.40.50.1000:FF:000019">
    <property type="entry name" value="Mitochondrial import inner membrane translocase subunit TIM50"/>
    <property type="match status" value="1"/>
</dbReference>
<keyword evidence="10 15" id="KW-0811">Translocation</keyword>
<dbReference type="SMART" id="SM00577">
    <property type="entry name" value="CPDc"/>
    <property type="match status" value="1"/>
</dbReference>
<evidence type="ECO:0000256" key="7">
    <source>
        <dbReference type="ARBA" id="ARBA00022927"/>
    </source>
</evidence>
<dbReference type="Proteomes" id="UP001172155">
    <property type="component" value="Unassembled WGS sequence"/>
</dbReference>
<keyword evidence="19" id="KW-1185">Reference proteome</keyword>
<keyword evidence="5" id="KW-0812">Transmembrane</keyword>
<evidence type="ECO:0000256" key="3">
    <source>
        <dbReference type="ARBA" id="ARBA00020799"/>
    </source>
</evidence>
<evidence type="ECO:0000256" key="9">
    <source>
        <dbReference type="ARBA" id="ARBA00022989"/>
    </source>
</evidence>
<evidence type="ECO:0000256" key="14">
    <source>
        <dbReference type="ARBA" id="ARBA00063960"/>
    </source>
</evidence>